<feature type="region of interest" description="Disordered" evidence="7">
    <location>
        <begin position="74"/>
        <end position="120"/>
    </location>
</feature>
<keyword evidence="5" id="KW-0804">Transcription</keyword>
<keyword evidence="3" id="KW-0175">Coiled coil</keyword>
<proteinExistence type="evidence at transcript level"/>
<dbReference type="Pfam" id="PF02042">
    <property type="entry name" value="RWP-RK"/>
    <property type="match status" value="1"/>
</dbReference>
<dbReference type="PROSITE" id="PS51519">
    <property type="entry name" value="RWP_RK"/>
    <property type="match status" value="1"/>
</dbReference>
<accession>A0A292GC54</accession>
<evidence type="ECO:0000256" key="7">
    <source>
        <dbReference type="SAM" id="MobiDB-lite"/>
    </source>
</evidence>
<organism evidence="9">
    <name type="scientific">Parachlorella kessleri</name>
    <name type="common">Green alga</name>
    <name type="synonym">Chlorella kessleri</name>
    <dbReference type="NCBI Taxonomy" id="3074"/>
    <lineage>
        <taxon>Eukaryota</taxon>
        <taxon>Viridiplantae</taxon>
        <taxon>Chlorophyta</taxon>
        <taxon>core chlorophytes</taxon>
        <taxon>Trebouxiophyceae</taxon>
        <taxon>Chlorellales</taxon>
        <taxon>Chlorellaceae</taxon>
        <taxon>Parachlorella</taxon>
    </lineage>
</organism>
<dbReference type="AlphaFoldDB" id="A0A292GC54"/>
<feature type="domain" description="RWP-RK" evidence="8">
    <location>
        <begin position="5"/>
        <end position="93"/>
    </location>
</feature>
<dbReference type="PANTHER" id="PTHR46373:SF2">
    <property type="entry name" value="RWP-RK DOMAIN-CONTAINING PROTEIN"/>
    <property type="match status" value="1"/>
</dbReference>
<evidence type="ECO:0000256" key="5">
    <source>
        <dbReference type="ARBA" id="ARBA00023163"/>
    </source>
</evidence>
<comment type="function">
    <text evidence="1">Putative transcription factor.</text>
</comment>
<feature type="region of interest" description="Disordered" evidence="7">
    <location>
        <begin position="373"/>
        <end position="392"/>
    </location>
</feature>
<evidence type="ECO:0000256" key="3">
    <source>
        <dbReference type="ARBA" id="ARBA00023054"/>
    </source>
</evidence>
<dbReference type="GO" id="GO:0003677">
    <property type="term" value="F:DNA binding"/>
    <property type="evidence" value="ECO:0007669"/>
    <property type="project" value="UniProtKB-KW"/>
</dbReference>
<dbReference type="EMBL" id="LC214364">
    <property type="protein sequence ID" value="BBA57674.1"/>
    <property type="molecule type" value="mRNA"/>
</dbReference>
<feature type="compositionally biased region" description="Low complexity" evidence="7">
    <location>
        <begin position="86"/>
        <end position="102"/>
    </location>
</feature>
<sequence>MDTTKGNKRTRRRRCQTGILAADITKEMLEQWFHLPSHEACGHLGISLSVLKRVCRKLGIPRWPYRTLTQNWGQEQQHAVEPAGRSASQSGQPPTPPSGSTAETDSQPSATEALRSPSAHLRSAAASIAWGGYGAAAAGSSPPQQQEQQQQRTEIGPSSPPRSRQQEAEPSQQQAQHASDIPAVKGPPALATLLVLAANAAAPAPPQPAIAGPSSGRQAPGGEMGCTGRSPGTRQQAGWLPPGSQRWGDRTDDLPADESFPGGTAPQANPKQGPVQEPSGWESVPGLQPAARRLGGLLEPPSPLQVVEPLPQLPSVTLPIQRQQQQQQYYLPQLEPRVAGPLWGPGQAPTAGSMGYQQLAARLVSDFLNHHPVAHTRSPSQQSPAAAAEGAAVGAAGEGRYGGHTAATVRATAGGGAEPQPARAALLSLLGLLSEHGWQRGEVQPAPCSPRQPPEQAQRGLSGWAGQGSMRSAPSAGGIPEEGHLAGADANWQRRPEQRPQREHWHGGLNAALQQEASWSRSWNPVGPQQGPQLPRAAALAELILRRQQLQQQQQQEEEEGEEGICAAVPARRPGQGVMPAWEHSMQEQLQAQQAGSYEPPYRLLGQSLEAFADQEDCPSAEPPLTERLYAVLRGLASSLQQEVQQAQQDQAPMEAAGPSLRPAQPVQAQHAHHAEHTWKAVDDTHAQHAQHLLTQRMQHAQRQQGAAQAALEVTGAPQASRMLQALLQTLAGRQP</sequence>
<gene>
    <name evidence="9" type="primary">PkRWP1</name>
</gene>
<dbReference type="InterPro" id="IPR003035">
    <property type="entry name" value="RWP-RK_dom"/>
</dbReference>
<evidence type="ECO:0000256" key="4">
    <source>
        <dbReference type="ARBA" id="ARBA00023125"/>
    </source>
</evidence>
<protein>
    <submittedName>
        <fullName evidence="9">RWP-RK transcription factor</fullName>
    </submittedName>
</protein>
<keyword evidence="6" id="KW-0539">Nucleus</keyword>
<reference evidence="9" key="1">
    <citation type="submission" date="2017-01" db="EMBL/GenBank/DDBJ databases">
        <title>Genome-wide characterization reveals evolution of meiosis, flagellar and RWP-RK genes in the asexual green algae Trebouxiophyceae.</title>
        <authorList>
            <person name="Ota S."/>
            <person name="Oshima K."/>
            <person name="Yamazaki T."/>
            <person name="Yu Z."/>
            <person name="Takeshita T."/>
            <person name="Bisova K."/>
            <person name="Zachleder V."/>
            <person name="Hattori M."/>
            <person name="Kawano S."/>
        </authorList>
    </citation>
    <scope>NUCLEOTIDE SEQUENCE</scope>
    <source>
        <strain evidence="9">NIES-2152</strain>
    </source>
</reference>
<dbReference type="GO" id="GO:0003700">
    <property type="term" value="F:DNA-binding transcription factor activity"/>
    <property type="evidence" value="ECO:0007669"/>
    <property type="project" value="InterPro"/>
</dbReference>
<feature type="region of interest" description="Disordered" evidence="7">
    <location>
        <begin position="441"/>
        <end position="484"/>
    </location>
</feature>
<keyword evidence="4" id="KW-0238">DNA-binding</keyword>
<feature type="region of interest" description="Disordered" evidence="7">
    <location>
        <begin position="134"/>
        <end position="185"/>
    </location>
</feature>
<dbReference type="PANTHER" id="PTHR46373">
    <property type="entry name" value="PROTEIN RKD4"/>
    <property type="match status" value="1"/>
</dbReference>
<name>A0A292GC54_PARKE</name>
<keyword evidence="2" id="KW-0805">Transcription regulation</keyword>
<evidence type="ECO:0000256" key="6">
    <source>
        <dbReference type="ARBA" id="ARBA00023242"/>
    </source>
</evidence>
<evidence type="ECO:0000256" key="1">
    <source>
        <dbReference type="ARBA" id="ARBA00004049"/>
    </source>
</evidence>
<evidence type="ECO:0000256" key="2">
    <source>
        <dbReference type="ARBA" id="ARBA00023015"/>
    </source>
</evidence>
<evidence type="ECO:0000259" key="8">
    <source>
        <dbReference type="PROSITE" id="PS51519"/>
    </source>
</evidence>
<evidence type="ECO:0000313" key="9">
    <source>
        <dbReference type="EMBL" id="BBA57674.1"/>
    </source>
</evidence>
<dbReference type="InterPro" id="IPR044607">
    <property type="entry name" value="RKD-like"/>
</dbReference>
<feature type="region of interest" description="Disordered" evidence="7">
    <location>
        <begin position="202"/>
        <end position="306"/>
    </location>
</feature>
<feature type="compositionally biased region" description="Low complexity" evidence="7">
    <location>
        <begin position="134"/>
        <end position="151"/>
    </location>
</feature>